<accession>A0ABD0RAF9</accession>
<dbReference type="InterPro" id="IPR046342">
    <property type="entry name" value="CBS_dom_sf"/>
</dbReference>
<dbReference type="SMART" id="SM00116">
    <property type="entry name" value="CBS"/>
    <property type="match status" value="1"/>
</dbReference>
<dbReference type="SUPFAM" id="SSF54631">
    <property type="entry name" value="CBS-domain pair"/>
    <property type="match status" value="1"/>
</dbReference>
<evidence type="ECO:0000256" key="2">
    <source>
        <dbReference type="ARBA" id="ARBA00022755"/>
    </source>
</evidence>
<keyword evidence="12" id="KW-1185">Reference proteome</keyword>
<comment type="function">
    <text evidence="7">Catalyzes the conversion of inosine 5'-phosphate (IMP) to xanthosine 5'-phosphate (XMP), the first committed and rate-limiting step in the de novo synthesis of guanine nucleotides, and therefore plays an important role in the regulation of cell growth. Could also have a single-stranded nucleic acid-binding activity and could play a role in RNA and/or DNA metabolism. It may also have a role in the development of malignancy and the growth progression of some tumors.</text>
</comment>
<gene>
    <name evidence="11" type="ORF">M9458_009090</name>
</gene>
<keyword evidence="2" id="KW-0658">Purine biosynthesis</keyword>
<reference evidence="11 12" key="1">
    <citation type="submission" date="2024-05" db="EMBL/GenBank/DDBJ databases">
        <title>Genome sequencing and assembly of Indian major carp, Cirrhinus mrigala (Hamilton, 1822).</title>
        <authorList>
            <person name="Mohindra V."/>
            <person name="Chowdhury L.M."/>
            <person name="Lal K."/>
            <person name="Jena J.K."/>
        </authorList>
    </citation>
    <scope>NUCLEOTIDE SEQUENCE [LARGE SCALE GENOMIC DNA]</scope>
    <source>
        <strain evidence="11">CM1030</strain>
        <tissue evidence="11">Blood</tissue>
    </source>
</reference>
<evidence type="ECO:0000256" key="4">
    <source>
        <dbReference type="ARBA" id="ARBA00023122"/>
    </source>
</evidence>
<dbReference type="GO" id="GO:0003938">
    <property type="term" value="F:IMP dehydrogenase activity"/>
    <property type="evidence" value="ECO:0007669"/>
    <property type="project" value="UniProtKB-EC"/>
</dbReference>
<sequence length="69" mass="7633">RFEQGFITDPVVLSPRHTVGDVLEAKVRHGFSGIPITETGKMGSKLVGIVTSRDIDFLSEKDHNKPLEE</sequence>
<dbReference type="FunFam" id="3.20.20.70:FF:000424">
    <property type="entry name" value="Inosine-5'-monophosphate dehydrogenase 2"/>
    <property type="match status" value="1"/>
</dbReference>
<evidence type="ECO:0000313" key="12">
    <source>
        <dbReference type="Proteomes" id="UP001529510"/>
    </source>
</evidence>
<dbReference type="Gene3D" id="3.20.20.70">
    <property type="entry name" value="Aldolase class I"/>
    <property type="match status" value="1"/>
</dbReference>
<feature type="non-terminal residue" evidence="11">
    <location>
        <position position="69"/>
    </location>
</feature>
<evidence type="ECO:0000256" key="6">
    <source>
        <dbReference type="ARBA" id="ARBA00024384"/>
    </source>
</evidence>
<evidence type="ECO:0000313" key="11">
    <source>
        <dbReference type="EMBL" id="KAL0195518.1"/>
    </source>
</evidence>
<keyword evidence="1" id="KW-0332">GMP biosynthesis</keyword>
<evidence type="ECO:0000256" key="5">
    <source>
        <dbReference type="ARBA" id="ARBA00024330"/>
    </source>
</evidence>
<evidence type="ECO:0000256" key="9">
    <source>
        <dbReference type="PROSITE-ProRule" id="PRU00703"/>
    </source>
</evidence>
<dbReference type="CDD" id="cd04601">
    <property type="entry name" value="CBS_pair_IMPDH"/>
    <property type="match status" value="1"/>
</dbReference>
<dbReference type="EMBL" id="JAMKFB020000004">
    <property type="protein sequence ID" value="KAL0195518.1"/>
    <property type="molecule type" value="Genomic_DNA"/>
</dbReference>
<evidence type="ECO:0000256" key="3">
    <source>
        <dbReference type="ARBA" id="ARBA00023002"/>
    </source>
</evidence>
<evidence type="ECO:0000256" key="7">
    <source>
        <dbReference type="ARBA" id="ARBA00046101"/>
    </source>
</evidence>
<dbReference type="InterPro" id="IPR013785">
    <property type="entry name" value="Aldolase_TIM"/>
</dbReference>
<dbReference type="GO" id="GO:0006177">
    <property type="term" value="P:GMP biosynthetic process"/>
    <property type="evidence" value="ECO:0007669"/>
    <property type="project" value="UniProtKB-KW"/>
</dbReference>
<proteinExistence type="predicted"/>
<dbReference type="EC" id="1.1.1.205" evidence="6"/>
<dbReference type="Pfam" id="PF00571">
    <property type="entry name" value="CBS"/>
    <property type="match status" value="1"/>
</dbReference>
<feature type="domain" description="CBS" evidence="10">
    <location>
        <begin position="6"/>
        <end position="67"/>
    </location>
</feature>
<comment type="catalytic activity">
    <reaction evidence="8">
        <text>IMP + NAD(+) + H2O = XMP + NADH + H(+)</text>
        <dbReference type="Rhea" id="RHEA:11708"/>
        <dbReference type="ChEBI" id="CHEBI:15377"/>
        <dbReference type="ChEBI" id="CHEBI:15378"/>
        <dbReference type="ChEBI" id="CHEBI:57464"/>
        <dbReference type="ChEBI" id="CHEBI:57540"/>
        <dbReference type="ChEBI" id="CHEBI:57945"/>
        <dbReference type="ChEBI" id="CHEBI:58053"/>
        <dbReference type="EC" id="1.1.1.205"/>
    </reaction>
</comment>
<dbReference type="InterPro" id="IPR005990">
    <property type="entry name" value="IMP_DH"/>
</dbReference>
<comment type="pathway">
    <text evidence="5">Purine metabolism; XMP biosynthesis via de novo pathway; XMP from IMP: step 1/1.</text>
</comment>
<feature type="non-terminal residue" evidence="11">
    <location>
        <position position="1"/>
    </location>
</feature>
<evidence type="ECO:0000256" key="1">
    <source>
        <dbReference type="ARBA" id="ARBA00022749"/>
    </source>
</evidence>
<protein>
    <recommendedName>
        <fullName evidence="6">IMP dehydrogenase</fullName>
        <ecNumber evidence="6">1.1.1.205</ecNumber>
    </recommendedName>
</protein>
<comment type="caution">
    <text evidence="11">The sequence shown here is derived from an EMBL/GenBank/DDBJ whole genome shotgun (WGS) entry which is preliminary data.</text>
</comment>
<keyword evidence="4 9" id="KW-0129">CBS domain</keyword>
<dbReference type="PANTHER" id="PTHR11911:SF129">
    <property type="entry name" value="INOSINE-5'-MONOPHOSPHATE DEHYDROGENASE 1B"/>
    <property type="match status" value="1"/>
</dbReference>
<organism evidence="11 12">
    <name type="scientific">Cirrhinus mrigala</name>
    <name type="common">Mrigala</name>
    <dbReference type="NCBI Taxonomy" id="683832"/>
    <lineage>
        <taxon>Eukaryota</taxon>
        <taxon>Metazoa</taxon>
        <taxon>Chordata</taxon>
        <taxon>Craniata</taxon>
        <taxon>Vertebrata</taxon>
        <taxon>Euteleostomi</taxon>
        <taxon>Actinopterygii</taxon>
        <taxon>Neopterygii</taxon>
        <taxon>Teleostei</taxon>
        <taxon>Ostariophysi</taxon>
        <taxon>Cypriniformes</taxon>
        <taxon>Cyprinidae</taxon>
        <taxon>Labeoninae</taxon>
        <taxon>Labeonini</taxon>
        <taxon>Cirrhinus</taxon>
    </lineage>
</organism>
<dbReference type="PANTHER" id="PTHR11911">
    <property type="entry name" value="INOSINE-5-MONOPHOSPHATE DEHYDROGENASE RELATED"/>
    <property type="match status" value="1"/>
</dbReference>
<dbReference type="PROSITE" id="PS51371">
    <property type="entry name" value="CBS"/>
    <property type="match status" value="1"/>
</dbReference>
<keyword evidence="3" id="KW-0560">Oxidoreductase</keyword>
<dbReference type="AlphaFoldDB" id="A0ABD0RAF9"/>
<name>A0ABD0RAF9_CIRMR</name>
<dbReference type="InterPro" id="IPR000644">
    <property type="entry name" value="CBS_dom"/>
</dbReference>
<evidence type="ECO:0000256" key="8">
    <source>
        <dbReference type="ARBA" id="ARBA00048028"/>
    </source>
</evidence>
<evidence type="ECO:0000259" key="10">
    <source>
        <dbReference type="PROSITE" id="PS51371"/>
    </source>
</evidence>
<dbReference type="Proteomes" id="UP001529510">
    <property type="component" value="Unassembled WGS sequence"/>
</dbReference>